<evidence type="ECO:0000256" key="1">
    <source>
        <dbReference type="SAM" id="SignalP"/>
    </source>
</evidence>
<evidence type="ECO:0000313" key="3">
    <source>
        <dbReference type="Proteomes" id="UP000007798"/>
    </source>
</evidence>
<dbReference type="AlphaFoldDB" id="B4NIB5"/>
<name>B4NIB5_DROWI</name>
<feature type="signal peptide" evidence="1">
    <location>
        <begin position="1"/>
        <end position="21"/>
    </location>
</feature>
<dbReference type="OMA" id="WYWTPTV"/>
<dbReference type="Proteomes" id="UP000007798">
    <property type="component" value="Unassembled WGS sequence"/>
</dbReference>
<dbReference type="SUPFAM" id="SSF57625">
    <property type="entry name" value="Invertebrate chitin-binding proteins"/>
    <property type="match status" value="1"/>
</dbReference>
<gene>
    <name evidence="2" type="primary">Dwil\GK13541</name>
    <name evidence="2" type="ORF">Dwil_GK13541</name>
</gene>
<accession>B4NIB5</accession>
<dbReference type="PANTHER" id="PTHR20987">
    <property type="entry name" value="CHITIN-BINDING TYPE-2 DOMAIN-CONTAINING PROTEIN-RELATED"/>
    <property type="match status" value="1"/>
</dbReference>
<evidence type="ECO:0000313" key="2">
    <source>
        <dbReference type="EMBL" id="EDW83697.1"/>
    </source>
</evidence>
<proteinExistence type="predicted"/>
<keyword evidence="1" id="KW-0732">Signal</keyword>
<reference evidence="2 3" key="1">
    <citation type="journal article" date="2007" name="Nature">
        <title>Evolution of genes and genomes on the Drosophila phylogeny.</title>
        <authorList>
            <consortium name="Drosophila 12 Genomes Consortium"/>
            <person name="Clark A.G."/>
            <person name="Eisen M.B."/>
            <person name="Smith D.R."/>
            <person name="Bergman C.M."/>
            <person name="Oliver B."/>
            <person name="Markow T.A."/>
            <person name="Kaufman T.C."/>
            <person name="Kellis M."/>
            <person name="Gelbart W."/>
            <person name="Iyer V.N."/>
            <person name="Pollard D.A."/>
            <person name="Sackton T.B."/>
            <person name="Larracuente A.M."/>
            <person name="Singh N.D."/>
            <person name="Abad J.P."/>
            <person name="Abt D.N."/>
            <person name="Adryan B."/>
            <person name="Aguade M."/>
            <person name="Akashi H."/>
            <person name="Anderson W.W."/>
            <person name="Aquadro C.F."/>
            <person name="Ardell D.H."/>
            <person name="Arguello R."/>
            <person name="Artieri C.G."/>
            <person name="Barbash D.A."/>
            <person name="Barker D."/>
            <person name="Barsanti P."/>
            <person name="Batterham P."/>
            <person name="Batzoglou S."/>
            <person name="Begun D."/>
            <person name="Bhutkar A."/>
            <person name="Blanco E."/>
            <person name="Bosak S.A."/>
            <person name="Bradley R.K."/>
            <person name="Brand A.D."/>
            <person name="Brent M.R."/>
            <person name="Brooks A.N."/>
            <person name="Brown R.H."/>
            <person name="Butlin R.K."/>
            <person name="Caggese C."/>
            <person name="Calvi B.R."/>
            <person name="Bernardo de Carvalho A."/>
            <person name="Caspi A."/>
            <person name="Castrezana S."/>
            <person name="Celniker S.E."/>
            <person name="Chang J.L."/>
            <person name="Chapple C."/>
            <person name="Chatterji S."/>
            <person name="Chinwalla A."/>
            <person name="Civetta A."/>
            <person name="Clifton S.W."/>
            <person name="Comeron J.M."/>
            <person name="Costello J.C."/>
            <person name="Coyne J.A."/>
            <person name="Daub J."/>
            <person name="David R.G."/>
            <person name="Delcher A.L."/>
            <person name="Delehaunty K."/>
            <person name="Do C.B."/>
            <person name="Ebling H."/>
            <person name="Edwards K."/>
            <person name="Eickbush T."/>
            <person name="Evans J.D."/>
            <person name="Filipski A."/>
            <person name="Findeiss S."/>
            <person name="Freyhult E."/>
            <person name="Fulton L."/>
            <person name="Fulton R."/>
            <person name="Garcia A.C."/>
            <person name="Gardiner A."/>
            <person name="Garfield D.A."/>
            <person name="Garvin B.E."/>
            <person name="Gibson G."/>
            <person name="Gilbert D."/>
            <person name="Gnerre S."/>
            <person name="Godfrey J."/>
            <person name="Good R."/>
            <person name="Gotea V."/>
            <person name="Gravely B."/>
            <person name="Greenberg A.J."/>
            <person name="Griffiths-Jones S."/>
            <person name="Gross S."/>
            <person name="Guigo R."/>
            <person name="Gustafson E.A."/>
            <person name="Haerty W."/>
            <person name="Hahn M.W."/>
            <person name="Halligan D.L."/>
            <person name="Halpern A.L."/>
            <person name="Halter G.M."/>
            <person name="Han M.V."/>
            <person name="Heger A."/>
            <person name="Hillier L."/>
            <person name="Hinrichs A.S."/>
            <person name="Holmes I."/>
            <person name="Hoskins R.A."/>
            <person name="Hubisz M.J."/>
            <person name="Hultmark D."/>
            <person name="Huntley M.A."/>
            <person name="Jaffe D.B."/>
            <person name="Jagadeeshan S."/>
            <person name="Jeck W.R."/>
            <person name="Johnson J."/>
            <person name="Jones C.D."/>
            <person name="Jordan W.C."/>
            <person name="Karpen G.H."/>
            <person name="Kataoka E."/>
            <person name="Keightley P.D."/>
            <person name="Kheradpour P."/>
            <person name="Kirkness E.F."/>
            <person name="Koerich L.B."/>
            <person name="Kristiansen K."/>
            <person name="Kudrna D."/>
            <person name="Kulathinal R.J."/>
            <person name="Kumar S."/>
            <person name="Kwok R."/>
            <person name="Lander E."/>
            <person name="Langley C.H."/>
            <person name="Lapoint R."/>
            <person name="Lazzaro B.P."/>
            <person name="Lee S.J."/>
            <person name="Levesque L."/>
            <person name="Li R."/>
            <person name="Lin C.F."/>
            <person name="Lin M.F."/>
            <person name="Lindblad-Toh K."/>
            <person name="Llopart A."/>
            <person name="Long M."/>
            <person name="Low L."/>
            <person name="Lozovsky E."/>
            <person name="Lu J."/>
            <person name="Luo M."/>
            <person name="Machado C.A."/>
            <person name="Makalowski W."/>
            <person name="Marzo M."/>
            <person name="Matsuda M."/>
            <person name="Matzkin L."/>
            <person name="McAllister B."/>
            <person name="McBride C.S."/>
            <person name="McKernan B."/>
            <person name="McKernan K."/>
            <person name="Mendez-Lago M."/>
            <person name="Minx P."/>
            <person name="Mollenhauer M.U."/>
            <person name="Montooth K."/>
            <person name="Mount S.M."/>
            <person name="Mu X."/>
            <person name="Myers E."/>
            <person name="Negre B."/>
            <person name="Newfeld S."/>
            <person name="Nielsen R."/>
            <person name="Noor M.A."/>
            <person name="O'Grady P."/>
            <person name="Pachter L."/>
            <person name="Papaceit M."/>
            <person name="Parisi M.J."/>
            <person name="Parisi M."/>
            <person name="Parts L."/>
            <person name="Pedersen J.S."/>
            <person name="Pesole G."/>
            <person name="Phillippy A.M."/>
            <person name="Ponting C.P."/>
            <person name="Pop M."/>
            <person name="Porcelli D."/>
            <person name="Powell J.R."/>
            <person name="Prohaska S."/>
            <person name="Pruitt K."/>
            <person name="Puig M."/>
            <person name="Quesneville H."/>
            <person name="Ram K.R."/>
            <person name="Rand D."/>
            <person name="Rasmussen M.D."/>
            <person name="Reed L.K."/>
            <person name="Reenan R."/>
            <person name="Reily A."/>
            <person name="Remington K.A."/>
            <person name="Rieger T.T."/>
            <person name="Ritchie M.G."/>
            <person name="Robin C."/>
            <person name="Rogers Y.H."/>
            <person name="Rohde C."/>
            <person name="Rozas J."/>
            <person name="Rubenfield M.J."/>
            <person name="Ruiz A."/>
            <person name="Russo S."/>
            <person name="Salzberg S.L."/>
            <person name="Sanchez-Gracia A."/>
            <person name="Saranga D.J."/>
            <person name="Sato H."/>
            <person name="Schaeffer S.W."/>
            <person name="Schatz M.C."/>
            <person name="Schlenke T."/>
            <person name="Schwartz R."/>
            <person name="Segarra C."/>
            <person name="Singh R.S."/>
            <person name="Sirot L."/>
            <person name="Sirota M."/>
            <person name="Sisneros N.B."/>
            <person name="Smith C.D."/>
            <person name="Smith T.F."/>
            <person name="Spieth J."/>
            <person name="Stage D.E."/>
            <person name="Stark A."/>
            <person name="Stephan W."/>
            <person name="Strausberg R.L."/>
            <person name="Strempel S."/>
            <person name="Sturgill D."/>
            <person name="Sutton G."/>
            <person name="Sutton G.G."/>
            <person name="Tao W."/>
            <person name="Teichmann S."/>
            <person name="Tobari Y.N."/>
            <person name="Tomimura Y."/>
            <person name="Tsolas J.M."/>
            <person name="Valente V.L."/>
            <person name="Venter E."/>
            <person name="Venter J.C."/>
            <person name="Vicario S."/>
            <person name="Vieira F.G."/>
            <person name="Vilella A.J."/>
            <person name="Villasante A."/>
            <person name="Walenz B."/>
            <person name="Wang J."/>
            <person name="Wasserman M."/>
            <person name="Watts T."/>
            <person name="Wilson D."/>
            <person name="Wilson R.K."/>
            <person name="Wing R.A."/>
            <person name="Wolfner M.F."/>
            <person name="Wong A."/>
            <person name="Wong G.K."/>
            <person name="Wu C.I."/>
            <person name="Wu G."/>
            <person name="Yamamoto D."/>
            <person name="Yang H.P."/>
            <person name="Yang S.P."/>
            <person name="Yorke J.A."/>
            <person name="Yoshida K."/>
            <person name="Zdobnov E."/>
            <person name="Zhang P."/>
            <person name="Zhang Y."/>
            <person name="Zimin A.V."/>
            <person name="Baldwin J."/>
            <person name="Abdouelleil A."/>
            <person name="Abdulkadir J."/>
            <person name="Abebe A."/>
            <person name="Abera B."/>
            <person name="Abreu J."/>
            <person name="Acer S.C."/>
            <person name="Aftuck L."/>
            <person name="Alexander A."/>
            <person name="An P."/>
            <person name="Anderson E."/>
            <person name="Anderson S."/>
            <person name="Arachi H."/>
            <person name="Azer M."/>
            <person name="Bachantsang P."/>
            <person name="Barry A."/>
            <person name="Bayul T."/>
            <person name="Berlin A."/>
            <person name="Bessette D."/>
            <person name="Bloom T."/>
            <person name="Blye J."/>
            <person name="Boguslavskiy L."/>
            <person name="Bonnet C."/>
            <person name="Boukhgalter B."/>
            <person name="Bourzgui I."/>
            <person name="Brown A."/>
            <person name="Cahill P."/>
            <person name="Channer S."/>
            <person name="Cheshatsang Y."/>
            <person name="Chuda L."/>
            <person name="Citroen M."/>
            <person name="Collymore A."/>
            <person name="Cooke P."/>
            <person name="Costello M."/>
            <person name="D'Aco K."/>
            <person name="Daza R."/>
            <person name="De Haan G."/>
            <person name="DeGray S."/>
            <person name="DeMaso C."/>
            <person name="Dhargay N."/>
            <person name="Dooley K."/>
            <person name="Dooley E."/>
            <person name="Doricent M."/>
            <person name="Dorje P."/>
            <person name="Dorjee K."/>
            <person name="Dupes A."/>
            <person name="Elong R."/>
            <person name="Falk J."/>
            <person name="Farina A."/>
            <person name="Faro S."/>
            <person name="Ferguson D."/>
            <person name="Fisher S."/>
            <person name="Foley C.D."/>
            <person name="Franke A."/>
            <person name="Friedrich D."/>
            <person name="Gadbois L."/>
            <person name="Gearin G."/>
            <person name="Gearin C.R."/>
            <person name="Giannoukos G."/>
            <person name="Goode T."/>
            <person name="Graham J."/>
            <person name="Grandbois E."/>
            <person name="Grewal S."/>
            <person name="Gyaltsen K."/>
            <person name="Hafez N."/>
            <person name="Hagos B."/>
            <person name="Hall J."/>
            <person name="Henson C."/>
            <person name="Hollinger A."/>
            <person name="Honan T."/>
            <person name="Huard M.D."/>
            <person name="Hughes L."/>
            <person name="Hurhula B."/>
            <person name="Husby M.E."/>
            <person name="Kamat A."/>
            <person name="Kanga B."/>
            <person name="Kashin S."/>
            <person name="Khazanovich D."/>
            <person name="Kisner P."/>
            <person name="Lance K."/>
            <person name="Lara M."/>
            <person name="Lee W."/>
            <person name="Lennon N."/>
            <person name="Letendre F."/>
            <person name="LeVine R."/>
            <person name="Lipovsky A."/>
            <person name="Liu X."/>
            <person name="Liu J."/>
            <person name="Liu S."/>
            <person name="Lokyitsang T."/>
            <person name="Lokyitsang Y."/>
            <person name="Lubonja R."/>
            <person name="Lui A."/>
            <person name="MacDonald P."/>
            <person name="Magnisalis V."/>
            <person name="Maru K."/>
            <person name="Matthews C."/>
            <person name="McCusker W."/>
            <person name="McDonough S."/>
            <person name="Mehta T."/>
            <person name="Meldrim J."/>
            <person name="Meneus L."/>
            <person name="Mihai O."/>
            <person name="Mihalev A."/>
            <person name="Mihova T."/>
            <person name="Mittelman R."/>
            <person name="Mlenga V."/>
            <person name="Montmayeur A."/>
            <person name="Mulrain L."/>
            <person name="Navidi A."/>
            <person name="Naylor J."/>
            <person name="Negash T."/>
            <person name="Nguyen T."/>
            <person name="Nguyen N."/>
            <person name="Nicol R."/>
            <person name="Norbu C."/>
            <person name="Norbu N."/>
            <person name="Novod N."/>
            <person name="O'Neill B."/>
            <person name="Osman S."/>
            <person name="Markiewicz E."/>
            <person name="Oyono O.L."/>
            <person name="Patti C."/>
            <person name="Phunkhang P."/>
            <person name="Pierre F."/>
            <person name="Priest M."/>
            <person name="Raghuraman S."/>
            <person name="Rege F."/>
            <person name="Reyes R."/>
            <person name="Rise C."/>
            <person name="Rogov P."/>
            <person name="Ross K."/>
            <person name="Ryan E."/>
            <person name="Settipalli S."/>
            <person name="Shea T."/>
            <person name="Sherpa N."/>
            <person name="Shi L."/>
            <person name="Shih D."/>
            <person name="Sparrow T."/>
            <person name="Spaulding J."/>
            <person name="Stalker J."/>
            <person name="Stange-Thomann N."/>
            <person name="Stavropoulos S."/>
            <person name="Stone C."/>
            <person name="Strader C."/>
            <person name="Tesfaye S."/>
            <person name="Thomson T."/>
            <person name="Thoulutsang Y."/>
            <person name="Thoulutsang D."/>
            <person name="Topham K."/>
            <person name="Topping I."/>
            <person name="Tsamla T."/>
            <person name="Vassiliev H."/>
            <person name="Vo A."/>
            <person name="Wangchuk T."/>
            <person name="Wangdi T."/>
            <person name="Weiand M."/>
            <person name="Wilkinson J."/>
            <person name="Wilson A."/>
            <person name="Yadav S."/>
            <person name="Young G."/>
            <person name="Yu Q."/>
            <person name="Zembek L."/>
            <person name="Zhong D."/>
            <person name="Zimmer A."/>
            <person name="Zwirko Z."/>
            <person name="Jaffe D.B."/>
            <person name="Alvarez P."/>
            <person name="Brockman W."/>
            <person name="Butler J."/>
            <person name="Chin C."/>
            <person name="Gnerre S."/>
            <person name="Grabherr M."/>
            <person name="Kleber M."/>
            <person name="Mauceli E."/>
            <person name="MacCallum I."/>
        </authorList>
    </citation>
    <scope>NUCLEOTIDE SEQUENCE [LARGE SCALE GENOMIC DNA]</scope>
    <source>
        <strain evidence="3">Tucson 14030-0811.24</strain>
    </source>
</reference>
<evidence type="ECO:0008006" key="4">
    <source>
        <dbReference type="Google" id="ProtNLM"/>
    </source>
</evidence>
<dbReference type="PhylomeDB" id="B4NIB5"/>
<dbReference type="InParanoid" id="B4NIB5"/>
<keyword evidence="3" id="KW-1185">Reference proteome</keyword>
<dbReference type="InterPro" id="IPR036508">
    <property type="entry name" value="Chitin-bd_dom_sf"/>
</dbReference>
<dbReference type="eggNOG" id="ENOG502TCAX">
    <property type="taxonomic scope" value="Eukaryota"/>
</dbReference>
<dbReference type="PANTHER" id="PTHR20987:SF0">
    <property type="entry name" value="CHITIN-BINDING TYPE-2 DOMAIN-CONTAINING PROTEIN-RELATED"/>
    <property type="match status" value="1"/>
</dbReference>
<dbReference type="EMBL" id="CH964272">
    <property type="protein sequence ID" value="EDW83697.1"/>
    <property type="molecule type" value="Genomic_DNA"/>
</dbReference>
<sequence length="106" mass="11759">MRHLQLFVLALLLALFSQSSAASTGVSKPTGQPGCQTEDEISVAFYRHFYLKNYYWVCETQGVPATLAVCPVPSAWLDDLKACVPWAQWYWSPTELPPSEPNPAVA</sequence>
<dbReference type="OrthoDB" id="7812182at2759"/>
<dbReference type="FunCoup" id="B4NIB5">
    <property type="interactions" value="6"/>
</dbReference>
<protein>
    <recommendedName>
        <fullName evidence="4">Chitin-binding type-2 domain-containing protein</fullName>
    </recommendedName>
</protein>
<dbReference type="KEGG" id="dwi:6650602"/>
<dbReference type="GO" id="GO:0008061">
    <property type="term" value="F:chitin binding"/>
    <property type="evidence" value="ECO:0007669"/>
    <property type="project" value="InterPro"/>
</dbReference>
<organism evidence="2 3">
    <name type="scientific">Drosophila willistoni</name>
    <name type="common">Fruit fly</name>
    <dbReference type="NCBI Taxonomy" id="7260"/>
    <lineage>
        <taxon>Eukaryota</taxon>
        <taxon>Metazoa</taxon>
        <taxon>Ecdysozoa</taxon>
        <taxon>Arthropoda</taxon>
        <taxon>Hexapoda</taxon>
        <taxon>Insecta</taxon>
        <taxon>Pterygota</taxon>
        <taxon>Neoptera</taxon>
        <taxon>Endopterygota</taxon>
        <taxon>Diptera</taxon>
        <taxon>Brachycera</taxon>
        <taxon>Muscomorpha</taxon>
        <taxon>Ephydroidea</taxon>
        <taxon>Drosophilidae</taxon>
        <taxon>Drosophila</taxon>
        <taxon>Sophophora</taxon>
    </lineage>
</organism>
<feature type="chain" id="PRO_5002820075" description="Chitin-binding type-2 domain-containing protein" evidence="1">
    <location>
        <begin position="22"/>
        <end position="106"/>
    </location>
</feature>
<dbReference type="HOGENOM" id="CLU_132266_1_0_1"/>